<comment type="function">
    <text evidence="4">Catalyzes the hydrolysis of a non-reducing terminal alpha-L-arabinopyranosidic linkage in ginsenoside Rb2 (alpha-L-arabinopyranosyl-(1-&gt;6)-alpha-D-glucopyranosyl) to release alpha-D-glucopyranosyl (Rd). It is not able to hydrolyze alpha-L-arabinofuranosyl-(1-&gt;6)-alpha-D-glucopyranosyl (Rc).</text>
</comment>
<accession>A0A2A9CUK1</accession>
<evidence type="ECO:0000313" key="9">
    <source>
        <dbReference type="Proteomes" id="UP000226079"/>
    </source>
</evidence>
<keyword evidence="9" id="KW-1185">Reference proteome</keyword>
<dbReference type="PANTHER" id="PTHR42715">
    <property type="entry name" value="BETA-GLUCOSIDASE"/>
    <property type="match status" value="1"/>
</dbReference>
<feature type="domain" description="Fibronectin type III-like" evidence="7">
    <location>
        <begin position="593"/>
        <end position="663"/>
    </location>
</feature>
<sequence length="796" mass="85322">MADQDHSEHRAEAQQVVVKLSRATKIGLLSGADYWHTKGLPEHGISPIMVTDGPHGLRKQLGKADHAGLSDSVPATCFPTASALGSTWDVALLEEVGVALGRECRIADVAVLLGPGLNIKRHPAGGRNFEYFSEDPLLSGKAAAAMVRGIQSAGVGACVKHFAANNQEDFRMRLDTIIDERTLRELYLTGFEIAVTEGRPWTVMSSYNQVNGEHTGESRRLLTDILREEWGFDGLVMSDWLAVADRPAGVAAGMELEMPSSHGAWDARVSAALDSGALSEAALDRACVRVIELLLRAAAGRGAGELFERLDKDAHHQLARRAAAAGTVLLTNDGLLPLAPSGRVALIGAFAEHPRYQGAGSSLVQPTQLDTVLDALRERLGEAAELDYVPGYDPETGQTSAAQLARAAASAAAADQVILLVGLPAAYESEGFDRDDLRLPQGQDAIVRTVLAANPRTAVVVIAGAPVELDWADQPAALVFGYLGGQAAGSALVDVLLGDVEPGGRLAESFPVAVAQLPAQDNFRSHPTQVQYRECLNVGYRFHDSFGIAPRFCFGHGLGYTSFAYSDLEVSGVGTEWEVAFTLTNTGERAGAEVVQLYVHDVEACVARPEQELKAFSKVWLEPGESVPVRLSLGRRAFAVYDVPAADWLVEAGEFELRVGASSRDVRLRATIRVDSLDRVTPAVIPAAALATGNEFTALCGRPLPAPRPLLPLHLDSTLAELQLRPLGRPLYRLLRVVAGQVISPEDEGSTPETLDRMIGQMPLRALITYAEGRLSLPALQMLIRLLNLGWPQPTR</sequence>
<name>A0A2A9CUK1_9ACTN</name>
<dbReference type="InterPro" id="IPR036962">
    <property type="entry name" value="Glyco_hydro_3_N_sf"/>
</dbReference>
<keyword evidence="6" id="KW-0326">Glycosidase</keyword>
<dbReference type="PANTHER" id="PTHR42715:SF10">
    <property type="entry name" value="BETA-GLUCOSIDASE"/>
    <property type="match status" value="1"/>
</dbReference>
<dbReference type="Gene3D" id="3.40.50.1700">
    <property type="entry name" value="Glycoside hydrolase family 3 C-terminal domain"/>
    <property type="match status" value="1"/>
</dbReference>
<dbReference type="SUPFAM" id="SSF51445">
    <property type="entry name" value="(Trans)glycosidases"/>
    <property type="match status" value="1"/>
</dbReference>
<dbReference type="Pfam" id="PF01915">
    <property type="entry name" value="Glyco_hydro_3_C"/>
    <property type="match status" value="1"/>
</dbReference>
<dbReference type="InterPro" id="IPR002772">
    <property type="entry name" value="Glyco_hydro_3_C"/>
</dbReference>
<evidence type="ECO:0000256" key="4">
    <source>
        <dbReference type="ARBA" id="ARBA00058905"/>
    </source>
</evidence>
<dbReference type="SMART" id="SM01217">
    <property type="entry name" value="Fn3_like"/>
    <property type="match status" value="1"/>
</dbReference>
<organism evidence="8 9">
    <name type="scientific">Propionicimonas paludicola</name>
    <dbReference type="NCBI Taxonomy" id="185243"/>
    <lineage>
        <taxon>Bacteria</taxon>
        <taxon>Bacillati</taxon>
        <taxon>Actinomycetota</taxon>
        <taxon>Actinomycetes</taxon>
        <taxon>Propionibacteriales</taxon>
        <taxon>Nocardioidaceae</taxon>
        <taxon>Propionicimonas</taxon>
    </lineage>
</organism>
<evidence type="ECO:0000256" key="5">
    <source>
        <dbReference type="ARBA" id="ARBA00074219"/>
    </source>
</evidence>
<dbReference type="SUPFAM" id="SSF52279">
    <property type="entry name" value="Beta-D-glucan exohydrolase, C-terminal domain"/>
    <property type="match status" value="1"/>
</dbReference>
<evidence type="ECO:0000313" key="8">
    <source>
        <dbReference type="EMBL" id="PFG17816.1"/>
    </source>
</evidence>
<dbReference type="RefSeq" id="WP_098461217.1">
    <property type="nucleotide sequence ID" value="NZ_PDJC01000001.1"/>
</dbReference>
<dbReference type="Pfam" id="PF14310">
    <property type="entry name" value="Fn3-like"/>
    <property type="match status" value="1"/>
</dbReference>
<dbReference type="Gene3D" id="3.20.20.300">
    <property type="entry name" value="Glycoside hydrolase, family 3, N-terminal domain"/>
    <property type="match status" value="1"/>
</dbReference>
<dbReference type="AlphaFoldDB" id="A0A2A9CUK1"/>
<evidence type="ECO:0000256" key="6">
    <source>
        <dbReference type="RuleBase" id="RU361161"/>
    </source>
</evidence>
<reference evidence="8 9" key="1">
    <citation type="submission" date="2017-10" db="EMBL/GenBank/DDBJ databases">
        <title>Sequencing the genomes of 1000 actinobacteria strains.</title>
        <authorList>
            <person name="Klenk H.-P."/>
        </authorList>
    </citation>
    <scope>NUCLEOTIDE SEQUENCE [LARGE SCALE GENOMIC DNA]</scope>
    <source>
        <strain evidence="8 9">DSM 15597</strain>
    </source>
</reference>
<dbReference type="Pfam" id="PF00933">
    <property type="entry name" value="Glyco_hydro_3"/>
    <property type="match status" value="1"/>
</dbReference>
<dbReference type="EMBL" id="PDJC01000001">
    <property type="protein sequence ID" value="PFG17816.1"/>
    <property type="molecule type" value="Genomic_DNA"/>
</dbReference>
<dbReference type="PRINTS" id="PR00133">
    <property type="entry name" value="GLHYDRLASE3"/>
</dbReference>
<comment type="caution">
    <text evidence="8">The sequence shown here is derived from an EMBL/GenBank/DDBJ whole genome shotgun (WGS) entry which is preliminary data.</text>
</comment>
<dbReference type="InterPro" id="IPR019800">
    <property type="entry name" value="Glyco_hydro_3_AS"/>
</dbReference>
<dbReference type="OrthoDB" id="9803863at2"/>
<keyword evidence="2 6" id="KW-0378">Hydrolase</keyword>
<dbReference type="InterPro" id="IPR050288">
    <property type="entry name" value="Cellulose_deg_GH3"/>
</dbReference>
<dbReference type="InterPro" id="IPR013783">
    <property type="entry name" value="Ig-like_fold"/>
</dbReference>
<dbReference type="InterPro" id="IPR036881">
    <property type="entry name" value="Glyco_hydro_3_C_sf"/>
</dbReference>
<keyword evidence="3" id="KW-0119">Carbohydrate metabolism</keyword>
<dbReference type="GO" id="GO:0008422">
    <property type="term" value="F:beta-glucosidase activity"/>
    <property type="evidence" value="ECO:0007669"/>
    <property type="project" value="UniProtKB-ARBA"/>
</dbReference>
<gene>
    <name evidence="8" type="ORF">ATK74_2392</name>
</gene>
<proteinExistence type="inferred from homology"/>
<dbReference type="InterPro" id="IPR017853">
    <property type="entry name" value="GH"/>
</dbReference>
<dbReference type="Gene3D" id="2.60.40.10">
    <property type="entry name" value="Immunoglobulins"/>
    <property type="match status" value="1"/>
</dbReference>
<evidence type="ECO:0000256" key="2">
    <source>
        <dbReference type="ARBA" id="ARBA00022801"/>
    </source>
</evidence>
<dbReference type="InterPro" id="IPR026891">
    <property type="entry name" value="Fn3-like"/>
</dbReference>
<evidence type="ECO:0000256" key="1">
    <source>
        <dbReference type="ARBA" id="ARBA00005336"/>
    </source>
</evidence>
<comment type="similarity">
    <text evidence="1 6">Belongs to the glycosyl hydrolase 3 family.</text>
</comment>
<dbReference type="InterPro" id="IPR001764">
    <property type="entry name" value="Glyco_hydro_3_N"/>
</dbReference>
<dbReference type="Proteomes" id="UP000226079">
    <property type="component" value="Unassembled WGS sequence"/>
</dbReference>
<evidence type="ECO:0000259" key="7">
    <source>
        <dbReference type="SMART" id="SM01217"/>
    </source>
</evidence>
<protein>
    <recommendedName>
        <fullName evidence="5">Exo-alpha-(1-&gt;6)-L-arabinopyranosidase</fullName>
    </recommendedName>
</protein>
<dbReference type="PROSITE" id="PS00775">
    <property type="entry name" value="GLYCOSYL_HYDROL_F3"/>
    <property type="match status" value="1"/>
</dbReference>
<dbReference type="FunFam" id="2.60.40.10:FF:000495">
    <property type="entry name" value="Periplasmic beta-glucosidase"/>
    <property type="match status" value="1"/>
</dbReference>
<dbReference type="GO" id="GO:0005975">
    <property type="term" value="P:carbohydrate metabolic process"/>
    <property type="evidence" value="ECO:0007669"/>
    <property type="project" value="InterPro"/>
</dbReference>
<evidence type="ECO:0000256" key="3">
    <source>
        <dbReference type="ARBA" id="ARBA00023277"/>
    </source>
</evidence>